<dbReference type="EMBL" id="JBBJUP010000014">
    <property type="protein sequence ID" value="MEJ8280779.1"/>
    <property type="molecule type" value="Genomic_DNA"/>
</dbReference>
<evidence type="ECO:0000313" key="9">
    <source>
        <dbReference type="Proteomes" id="UP001364211"/>
    </source>
</evidence>
<dbReference type="PANTHER" id="PTHR12131:SF1">
    <property type="entry name" value="ATP-DEPENDENT RNA HELICASE SUPV3L1, MITOCHONDRIAL-RELATED"/>
    <property type="match status" value="1"/>
</dbReference>
<protein>
    <submittedName>
        <fullName evidence="8">DEAD/DEAH box helicase</fullName>
    </submittedName>
</protein>
<accession>A0ABU8T9Y8</accession>
<keyword evidence="2" id="KW-0378">Hydrolase</keyword>
<dbReference type="PROSITE" id="PS51194">
    <property type="entry name" value="HELICASE_CTER"/>
    <property type="match status" value="1"/>
</dbReference>
<dbReference type="SMART" id="SM00490">
    <property type="entry name" value="HELICc"/>
    <property type="match status" value="1"/>
</dbReference>
<dbReference type="SMART" id="SM00487">
    <property type="entry name" value="DEXDc"/>
    <property type="match status" value="1"/>
</dbReference>
<dbReference type="Pfam" id="PF26090">
    <property type="entry name" value="SH3_HelY"/>
    <property type="match status" value="1"/>
</dbReference>
<dbReference type="InterPro" id="IPR011545">
    <property type="entry name" value="DEAD/DEAH_box_helicase_dom"/>
</dbReference>
<dbReference type="InterPro" id="IPR027417">
    <property type="entry name" value="P-loop_NTPase"/>
</dbReference>
<evidence type="ECO:0000256" key="2">
    <source>
        <dbReference type="ARBA" id="ARBA00022801"/>
    </source>
</evidence>
<feature type="compositionally biased region" description="Gly residues" evidence="5">
    <location>
        <begin position="310"/>
        <end position="321"/>
    </location>
</feature>
<dbReference type="InterPro" id="IPR001650">
    <property type="entry name" value="Helicase_C-like"/>
</dbReference>
<proteinExistence type="predicted"/>
<feature type="domain" description="Helicase ATP-binding" evidence="6">
    <location>
        <begin position="43"/>
        <end position="206"/>
    </location>
</feature>
<evidence type="ECO:0000313" key="8">
    <source>
        <dbReference type="EMBL" id="MEJ8280779.1"/>
    </source>
</evidence>
<dbReference type="PANTHER" id="PTHR12131">
    <property type="entry name" value="ATP-DEPENDENT RNA AND DNA HELICASE"/>
    <property type="match status" value="1"/>
</dbReference>
<evidence type="ECO:0000259" key="6">
    <source>
        <dbReference type="PROSITE" id="PS51192"/>
    </source>
</evidence>
<evidence type="ECO:0000256" key="3">
    <source>
        <dbReference type="ARBA" id="ARBA00022806"/>
    </source>
</evidence>
<evidence type="ECO:0000259" key="7">
    <source>
        <dbReference type="PROSITE" id="PS51194"/>
    </source>
</evidence>
<keyword evidence="3 8" id="KW-0347">Helicase</keyword>
<sequence length="979" mass="106689">MTGSAADPAAAYAAAKARAAYPRLAEFTGLMPFDLDPFQREACEALEDGHGVLLCAPTGAGKTVAGEFAVHLALSEGRKCFYTTPIKALSNQKYADLVQRYGADAVGLLTGDTAVNGDAQVVVMTTEVLRNMIYADSDAAANRRLDHLGYVVMDEIHYLADRFRGAVWEEVILQLPEHVAVVGLSATVSNAEEFGDWLVEVRGDTRVVVDEHRPVPLWQHMMVGNRMFDLFGERRAPGDAGGAALVVDPELLRHTREMQRRDSAGARSADRAGDRGPRGRGGPGRGAGRGGDGRRRTRGGQPDSKAVVGRGPGGPGRGGGFRPPSRVQVIDRLDREGLLPAITFVFSRAGCDAAVGQCVRAGVRLTEPDEVDEIRRIVEKHTGDLPQADLGVLGYWEWRDALERGIAAHHAGLLPAFKETVEELFVAGLVRCVFATETLALGINMPARTVVLERLVKYNGEAHVDLTPGEYTQLTGRAGRRGIDVEGHAVVLWTPGMDPEQVGGLASTRTYPLRSSFRPVYNMSVNLVGRLGTDAASELLERSFGQFQADRSVVGLARRIDRDTEALAGYREAMTCHLGDFAEYADLRRRISERERSLRRQNTAAARDEAAESLRELRPGDVIAVPSGKRAGIAVVLDPGIGAVSAAGRDAEPRPLVCTEDRWAGRLSSADFPDAVEVLGRIKLPKRVEHRSPQVRRDLASSLRASRLGEGRAATGRRRRHGVNDDPELATLRRALRAHPCHGCDDREAHARWGERYARLDREVETLRQKVRATTHSLARAFDRIRALLTERGYLVPAGQGSTGEEEITDHGRVLARLWGESDLLAAECLRHGAWEGLEPDELAAVVSALVYESRRDDAPMPRLPAGPVSDALERTVRLWEDLDADQRRHKAERTRAPDLAFAWPMHRWARGESLAQVLEAAERNGHELSAGDFVRWARQVLDLLDQIAGVAGRSSAVGKAAHRASGAVRRGVVAAGMQ</sequence>
<feature type="compositionally biased region" description="Gly residues" evidence="5">
    <location>
        <begin position="279"/>
        <end position="290"/>
    </location>
</feature>
<comment type="caution">
    <text evidence="8">The sequence shown here is derived from an EMBL/GenBank/DDBJ whole genome shotgun (WGS) entry which is preliminary data.</text>
</comment>
<dbReference type="Pfam" id="PF00271">
    <property type="entry name" value="Helicase_C"/>
    <property type="match status" value="1"/>
</dbReference>
<dbReference type="Gene3D" id="1.10.3380.30">
    <property type="match status" value="1"/>
</dbReference>
<keyword evidence="4" id="KW-0067">ATP-binding</keyword>
<feature type="compositionally biased region" description="Basic and acidic residues" evidence="5">
    <location>
        <begin position="256"/>
        <end position="277"/>
    </location>
</feature>
<dbReference type="InterPro" id="IPR012961">
    <property type="entry name" value="Ski2/MTR4_C"/>
</dbReference>
<feature type="region of interest" description="Disordered" evidence="5">
    <location>
        <begin position="689"/>
        <end position="724"/>
    </location>
</feature>
<evidence type="ECO:0000256" key="4">
    <source>
        <dbReference type="ARBA" id="ARBA00022840"/>
    </source>
</evidence>
<dbReference type="Pfam" id="PF00270">
    <property type="entry name" value="DEAD"/>
    <property type="match status" value="1"/>
</dbReference>
<feature type="region of interest" description="Disordered" evidence="5">
    <location>
        <begin position="256"/>
        <end position="326"/>
    </location>
</feature>
<dbReference type="InterPro" id="IPR058621">
    <property type="entry name" value="SH3_HelY"/>
</dbReference>
<name>A0ABU8T9Y8_9PSEU</name>
<dbReference type="PROSITE" id="PS51192">
    <property type="entry name" value="HELICASE_ATP_BIND_1"/>
    <property type="match status" value="1"/>
</dbReference>
<keyword evidence="9" id="KW-1185">Reference proteome</keyword>
<organism evidence="8 9">
    <name type="scientific">Pseudonocardia spirodelae</name>
    <dbReference type="NCBI Taxonomy" id="3133431"/>
    <lineage>
        <taxon>Bacteria</taxon>
        <taxon>Bacillati</taxon>
        <taxon>Actinomycetota</taxon>
        <taxon>Actinomycetes</taxon>
        <taxon>Pseudonocardiales</taxon>
        <taxon>Pseudonocardiaceae</taxon>
        <taxon>Pseudonocardia</taxon>
    </lineage>
</organism>
<feature type="domain" description="Helicase C-terminal" evidence="7">
    <location>
        <begin position="325"/>
        <end position="528"/>
    </location>
</feature>
<feature type="compositionally biased region" description="Low complexity" evidence="5">
    <location>
        <begin position="700"/>
        <end position="714"/>
    </location>
</feature>
<dbReference type="Pfam" id="PF08148">
    <property type="entry name" value="DSHCT"/>
    <property type="match status" value="1"/>
</dbReference>
<keyword evidence="1" id="KW-0547">Nucleotide-binding</keyword>
<reference evidence="8 9" key="1">
    <citation type="submission" date="2024-03" db="EMBL/GenBank/DDBJ databases">
        <title>Draft genome sequence of Pseudonocardia sp. DW16-2.</title>
        <authorList>
            <person name="Duangmal K."/>
        </authorList>
    </citation>
    <scope>NUCLEOTIDE SEQUENCE [LARGE SCALE GENOMIC DNA]</scope>
    <source>
        <strain evidence="8 9">DW16-2</strain>
    </source>
</reference>
<gene>
    <name evidence="8" type="ORF">WJX68_17690</name>
</gene>
<dbReference type="GO" id="GO:0004386">
    <property type="term" value="F:helicase activity"/>
    <property type="evidence" value="ECO:0007669"/>
    <property type="project" value="UniProtKB-KW"/>
</dbReference>
<evidence type="ECO:0000256" key="1">
    <source>
        <dbReference type="ARBA" id="ARBA00022741"/>
    </source>
</evidence>
<dbReference type="Proteomes" id="UP001364211">
    <property type="component" value="Unassembled WGS sequence"/>
</dbReference>
<feature type="compositionally biased region" description="Basic and acidic residues" evidence="5">
    <location>
        <begin position="689"/>
        <end position="699"/>
    </location>
</feature>
<dbReference type="InterPro" id="IPR050699">
    <property type="entry name" value="RNA-DNA_Helicase"/>
</dbReference>
<dbReference type="CDD" id="cd18795">
    <property type="entry name" value="SF2_C_Ski2"/>
    <property type="match status" value="1"/>
</dbReference>
<dbReference type="SMART" id="SM01142">
    <property type="entry name" value="DSHCT"/>
    <property type="match status" value="1"/>
</dbReference>
<dbReference type="InterPro" id="IPR014001">
    <property type="entry name" value="Helicase_ATP-bd"/>
</dbReference>
<dbReference type="Gene3D" id="3.40.50.300">
    <property type="entry name" value="P-loop containing nucleotide triphosphate hydrolases"/>
    <property type="match status" value="2"/>
</dbReference>
<dbReference type="SUPFAM" id="SSF52540">
    <property type="entry name" value="P-loop containing nucleoside triphosphate hydrolases"/>
    <property type="match status" value="1"/>
</dbReference>
<evidence type="ECO:0000256" key="5">
    <source>
        <dbReference type="SAM" id="MobiDB-lite"/>
    </source>
</evidence>
<dbReference type="RefSeq" id="WP_340292300.1">
    <property type="nucleotide sequence ID" value="NZ_JBBJUP010000014.1"/>
</dbReference>